<dbReference type="Pfam" id="PF01381">
    <property type="entry name" value="HTH_3"/>
    <property type="match status" value="1"/>
</dbReference>
<dbReference type="CDD" id="cd00093">
    <property type="entry name" value="HTH_XRE"/>
    <property type="match status" value="2"/>
</dbReference>
<dbReference type="PANTHER" id="PTHR43236:SF2">
    <property type="entry name" value="BLL0069 PROTEIN"/>
    <property type="match status" value="1"/>
</dbReference>
<organism evidence="3 4">
    <name type="scientific">Catenulispora pinistramenti</name>
    <dbReference type="NCBI Taxonomy" id="2705254"/>
    <lineage>
        <taxon>Bacteria</taxon>
        <taxon>Bacillati</taxon>
        <taxon>Actinomycetota</taxon>
        <taxon>Actinomycetes</taxon>
        <taxon>Catenulisporales</taxon>
        <taxon>Catenulisporaceae</taxon>
        <taxon>Catenulispora</taxon>
    </lineage>
</organism>
<dbReference type="RefSeq" id="WP_194893289.1">
    <property type="nucleotide sequence ID" value="NZ_JAAFYZ010000020.1"/>
</dbReference>
<feature type="region of interest" description="Disordered" evidence="1">
    <location>
        <begin position="192"/>
        <end position="211"/>
    </location>
</feature>
<evidence type="ECO:0000256" key="1">
    <source>
        <dbReference type="SAM" id="MobiDB-lite"/>
    </source>
</evidence>
<dbReference type="Pfam" id="PF13560">
    <property type="entry name" value="HTH_31"/>
    <property type="match status" value="1"/>
</dbReference>
<dbReference type="InterPro" id="IPR010982">
    <property type="entry name" value="Lambda_DNA-bd_dom_sf"/>
</dbReference>
<feature type="domain" description="HTH cro/C1-type" evidence="2">
    <location>
        <begin position="20"/>
        <end position="74"/>
    </location>
</feature>
<dbReference type="PROSITE" id="PS50943">
    <property type="entry name" value="HTH_CROC1"/>
    <property type="match status" value="2"/>
</dbReference>
<dbReference type="Proteomes" id="UP000730482">
    <property type="component" value="Unassembled WGS sequence"/>
</dbReference>
<protein>
    <submittedName>
        <fullName evidence="3">Transcriptional regulator</fullName>
    </submittedName>
</protein>
<evidence type="ECO:0000259" key="2">
    <source>
        <dbReference type="PROSITE" id="PS50943"/>
    </source>
</evidence>
<comment type="caution">
    <text evidence="3">The sequence shown here is derived from an EMBL/GenBank/DDBJ whole genome shotgun (WGS) entry which is preliminary data.</text>
</comment>
<reference evidence="3 4" key="1">
    <citation type="submission" date="2020-02" db="EMBL/GenBank/DDBJ databases">
        <title>Acidophilic actinobacteria isolated from forest soil.</title>
        <authorList>
            <person name="Golinska P."/>
        </authorList>
    </citation>
    <scope>NUCLEOTIDE SEQUENCE [LARGE SCALE GENOMIC DNA]</scope>
    <source>
        <strain evidence="3 4">NL8</strain>
    </source>
</reference>
<accession>A0ABS5KLJ6</accession>
<keyword evidence="4" id="KW-1185">Reference proteome</keyword>
<dbReference type="SUPFAM" id="SSF47413">
    <property type="entry name" value="lambda repressor-like DNA-binding domains"/>
    <property type="match status" value="2"/>
</dbReference>
<dbReference type="InterPro" id="IPR001387">
    <property type="entry name" value="Cro/C1-type_HTH"/>
</dbReference>
<evidence type="ECO:0000313" key="3">
    <source>
        <dbReference type="EMBL" id="MBS2546918.1"/>
    </source>
</evidence>
<feature type="domain" description="HTH cro/C1-type" evidence="2">
    <location>
        <begin position="105"/>
        <end position="134"/>
    </location>
</feature>
<name>A0ABS5KLJ6_9ACTN</name>
<dbReference type="SMART" id="SM00530">
    <property type="entry name" value="HTH_XRE"/>
    <property type="match status" value="2"/>
</dbReference>
<dbReference type="PANTHER" id="PTHR43236">
    <property type="entry name" value="ANTITOXIN HIGA1"/>
    <property type="match status" value="1"/>
</dbReference>
<dbReference type="InterPro" id="IPR052345">
    <property type="entry name" value="Rad_response_metalloprotease"/>
</dbReference>
<dbReference type="EMBL" id="JAAFYZ010000020">
    <property type="protein sequence ID" value="MBS2546918.1"/>
    <property type="molecule type" value="Genomic_DNA"/>
</dbReference>
<proteinExistence type="predicted"/>
<gene>
    <name evidence="3" type="ORF">KGQ19_08545</name>
</gene>
<dbReference type="Gene3D" id="1.10.260.40">
    <property type="entry name" value="lambda repressor-like DNA-binding domains"/>
    <property type="match status" value="2"/>
</dbReference>
<sequence length="211" mass="23418">MTLRVDLRAERTLAGMTGDLRSARLDAGLSQNELAVGLPVRGRAVSEWETGAVEPTLAHLMLLARALGRRLVVLGRDGEVLSGRLRVRAGEPWEVFERRRLAVPLRNRRLALGLSQQALGRCVGVSRDSIQRWELVRVPPRPIALIVWAQKLGYTVALERLDSFSRWAGTSDQFDRQLRDLINTLAAAQKGDHHVHQRGPLADSCEEAGGR</sequence>
<evidence type="ECO:0000313" key="4">
    <source>
        <dbReference type="Proteomes" id="UP000730482"/>
    </source>
</evidence>